<sequence length="185" mass="20661">MCLPGIVLSSRDVRLPAFMTLDLFTKDGWRFVAILWMGRLTSLAWGGVPVLSFPPIYLLVIGCRQVDRGEDRSRFSCRRVPPMTGAVLWFSESVSLPNYSASSFSPSSFFFPFFSSVFLGVIRPGTGTDLIERSVRRLLIPLPGAQTSRHSTTTPYSIRFCGRLRPQATLHRSCGKLTTAFKSVF</sequence>
<evidence type="ECO:0008006" key="3">
    <source>
        <dbReference type="Google" id="ProtNLM"/>
    </source>
</evidence>
<dbReference type="RefSeq" id="XP_062804623.1">
    <property type="nucleotide sequence ID" value="XM_062941738.1"/>
</dbReference>
<accession>A0ABR0IL71</accession>
<evidence type="ECO:0000313" key="1">
    <source>
        <dbReference type="EMBL" id="KAK4681153.1"/>
    </source>
</evidence>
<proteinExistence type="predicted"/>
<keyword evidence="2" id="KW-1185">Reference proteome</keyword>
<dbReference type="GeneID" id="87962603"/>
<gene>
    <name evidence="1" type="ORF">QC764_105003</name>
</gene>
<protein>
    <recommendedName>
        <fullName evidence="3">Transmembrane protein</fullName>
    </recommendedName>
</protein>
<comment type="caution">
    <text evidence="1">The sequence shown here is derived from an EMBL/GenBank/DDBJ whole genome shotgun (WGS) entry which is preliminary data.</text>
</comment>
<dbReference type="Proteomes" id="UP001323617">
    <property type="component" value="Unassembled WGS sequence"/>
</dbReference>
<evidence type="ECO:0000313" key="2">
    <source>
        <dbReference type="Proteomes" id="UP001323617"/>
    </source>
</evidence>
<organism evidence="1 2">
    <name type="scientific">Podospora pseudoanserina</name>
    <dbReference type="NCBI Taxonomy" id="2609844"/>
    <lineage>
        <taxon>Eukaryota</taxon>
        <taxon>Fungi</taxon>
        <taxon>Dikarya</taxon>
        <taxon>Ascomycota</taxon>
        <taxon>Pezizomycotina</taxon>
        <taxon>Sordariomycetes</taxon>
        <taxon>Sordariomycetidae</taxon>
        <taxon>Sordariales</taxon>
        <taxon>Podosporaceae</taxon>
        <taxon>Podospora</taxon>
    </lineage>
</organism>
<name>A0ABR0IL71_9PEZI</name>
<reference evidence="1 2" key="1">
    <citation type="journal article" date="2023" name="bioRxiv">
        <title>High-quality genome assemblies of four members of thePodospora anserinaspecies complex.</title>
        <authorList>
            <person name="Ament-Velasquez S.L."/>
            <person name="Vogan A.A."/>
            <person name="Wallerman O."/>
            <person name="Hartmann F."/>
            <person name="Gautier V."/>
            <person name="Silar P."/>
            <person name="Giraud T."/>
            <person name="Johannesson H."/>
        </authorList>
    </citation>
    <scope>NUCLEOTIDE SEQUENCE [LARGE SCALE GENOMIC DNA]</scope>
    <source>
        <strain evidence="1 2">CBS 124.78</strain>
    </source>
</reference>
<dbReference type="EMBL" id="JAFFHC010000001">
    <property type="protein sequence ID" value="KAK4681153.1"/>
    <property type="molecule type" value="Genomic_DNA"/>
</dbReference>